<proteinExistence type="predicted"/>
<name>A0A9Q3CKN7_9BASI</name>
<dbReference type="AlphaFoldDB" id="A0A9Q3CKN7"/>
<keyword evidence="2" id="KW-1185">Reference proteome</keyword>
<reference evidence="1" key="1">
    <citation type="submission" date="2021-03" db="EMBL/GenBank/DDBJ databases">
        <title>Draft genome sequence of rust myrtle Austropuccinia psidii MF-1, a brazilian biotype.</title>
        <authorList>
            <person name="Quecine M.C."/>
            <person name="Pachon D.M.R."/>
            <person name="Bonatelli M.L."/>
            <person name="Correr F.H."/>
            <person name="Franceschini L.M."/>
            <person name="Leite T.F."/>
            <person name="Margarido G.R.A."/>
            <person name="Almeida C.A."/>
            <person name="Ferrarezi J.A."/>
            <person name="Labate C.A."/>
        </authorList>
    </citation>
    <scope>NUCLEOTIDE SEQUENCE</scope>
    <source>
        <strain evidence="1">MF-1</strain>
    </source>
</reference>
<accession>A0A9Q3CKN7</accession>
<comment type="caution">
    <text evidence="1">The sequence shown here is derived from an EMBL/GenBank/DDBJ whole genome shotgun (WGS) entry which is preliminary data.</text>
</comment>
<sequence length="114" mass="13022">MINYYLEGCVPNDTTRASPIADLKLHPTDNHLSQDMQKISAWLGILKASSAHLLTMNFCDSNCAVVEQGWYYNWGKKLIIRLTFTCPSKTTINPWRLPLQLREPPTLSPFARRS</sequence>
<dbReference type="EMBL" id="AVOT02007626">
    <property type="protein sequence ID" value="MBW0484307.1"/>
    <property type="molecule type" value="Genomic_DNA"/>
</dbReference>
<dbReference type="Proteomes" id="UP000765509">
    <property type="component" value="Unassembled WGS sequence"/>
</dbReference>
<protein>
    <submittedName>
        <fullName evidence="1">Uncharacterized protein</fullName>
    </submittedName>
</protein>
<evidence type="ECO:0000313" key="2">
    <source>
        <dbReference type="Proteomes" id="UP000765509"/>
    </source>
</evidence>
<evidence type="ECO:0000313" key="1">
    <source>
        <dbReference type="EMBL" id="MBW0484307.1"/>
    </source>
</evidence>
<gene>
    <name evidence="1" type="ORF">O181_024022</name>
</gene>
<organism evidence="1 2">
    <name type="scientific">Austropuccinia psidii MF-1</name>
    <dbReference type="NCBI Taxonomy" id="1389203"/>
    <lineage>
        <taxon>Eukaryota</taxon>
        <taxon>Fungi</taxon>
        <taxon>Dikarya</taxon>
        <taxon>Basidiomycota</taxon>
        <taxon>Pucciniomycotina</taxon>
        <taxon>Pucciniomycetes</taxon>
        <taxon>Pucciniales</taxon>
        <taxon>Sphaerophragmiaceae</taxon>
        <taxon>Austropuccinia</taxon>
    </lineage>
</organism>